<organism evidence="8 9">
    <name type="scientific">Ceratosolen solmsi marchali</name>
    <dbReference type="NCBI Taxonomy" id="326594"/>
    <lineage>
        <taxon>Eukaryota</taxon>
        <taxon>Metazoa</taxon>
        <taxon>Ecdysozoa</taxon>
        <taxon>Arthropoda</taxon>
        <taxon>Hexapoda</taxon>
        <taxon>Insecta</taxon>
        <taxon>Pterygota</taxon>
        <taxon>Neoptera</taxon>
        <taxon>Endopterygota</taxon>
        <taxon>Hymenoptera</taxon>
        <taxon>Apocrita</taxon>
        <taxon>Proctotrupomorpha</taxon>
        <taxon>Chalcidoidea</taxon>
        <taxon>Agaonidae</taxon>
        <taxon>Agaoninae</taxon>
        <taxon>Ceratosolen</taxon>
    </lineage>
</organism>
<keyword evidence="8" id="KW-1185">Reference proteome</keyword>
<dbReference type="Gene3D" id="3.30.160.60">
    <property type="entry name" value="Classic Zinc Finger"/>
    <property type="match status" value="3"/>
</dbReference>
<feature type="compositionally biased region" description="Acidic residues" evidence="6">
    <location>
        <begin position="1"/>
        <end position="11"/>
    </location>
</feature>
<reference evidence="9" key="1">
    <citation type="submission" date="2025-08" db="UniProtKB">
        <authorList>
            <consortium name="RefSeq"/>
        </authorList>
    </citation>
    <scope>IDENTIFICATION</scope>
</reference>
<feature type="domain" description="C2H2-type" evidence="7">
    <location>
        <begin position="167"/>
        <end position="194"/>
    </location>
</feature>
<proteinExistence type="predicted"/>
<dbReference type="PROSITE" id="PS50157">
    <property type="entry name" value="ZINC_FINGER_C2H2_2"/>
    <property type="match status" value="3"/>
</dbReference>
<name>A0AAJ7E2R4_9HYME</name>
<dbReference type="GO" id="GO:0008270">
    <property type="term" value="F:zinc ion binding"/>
    <property type="evidence" value="ECO:0007669"/>
    <property type="project" value="UniProtKB-KW"/>
</dbReference>
<dbReference type="SUPFAM" id="SSF57667">
    <property type="entry name" value="beta-beta-alpha zinc fingers"/>
    <property type="match status" value="1"/>
</dbReference>
<dbReference type="Proteomes" id="UP000695007">
    <property type="component" value="Unplaced"/>
</dbReference>
<feature type="domain" description="C2H2-type" evidence="7">
    <location>
        <begin position="225"/>
        <end position="252"/>
    </location>
</feature>
<dbReference type="FunFam" id="3.30.160.60:FF:000257">
    <property type="entry name" value="ZXD family zinc finger C"/>
    <property type="match status" value="1"/>
</dbReference>
<feature type="region of interest" description="Disordered" evidence="6">
    <location>
        <begin position="1"/>
        <end position="43"/>
    </location>
</feature>
<evidence type="ECO:0000259" key="7">
    <source>
        <dbReference type="PROSITE" id="PS50157"/>
    </source>
</evidence>
<dbReference type="InterPro" id="IPR013087">
    <property type="entry name" value="Znf_C2H2_type"/>
</dbReference>
<dbReference type="InterPro" id="IPR036236">
    <property type="entry name" value="Znf_C2H2_sf"/>
</dbReference>
<dbReference type="GO" id="GO:0000978">
    <property type="term" value="F:RNA polymerase II cis-regulatory region sequence-specific DNA binding"/>
    <property type="evidence" value="ECO:0007669"/>
    <property type="project" value="TreeGrafter"/>
</dbReference>
<feature type="domain" description="C2H2-type" evidence="7">
    <location>
        <begin position="195"/>
        <end position="224"/>
    </location>
</feature>
<dbReference type="KEGG" id="csol:105368381"/>
<evidence type="ECO:0000256" key="4">
    <source>
        <dbReference type="ARBA" id="ARBA00022833"/>
    </source>
</evidence>
<evidence type="ECO:0000256" key="6">
    <source>
        <dbReference type="SAM" id="MobiDB-lite"/>
    </source>
</evidence>
<dbReference type="PANTHER" id="PTHR23235:SF139">
    <property type="entry name" value="HUCKEBEIN"/>
    <property type="match status" value="1"/>
</dbReference>
<dbReference type="Pfam" id="PF00096">
    <property type="entry name" value="zf-C2H2"/>
    <property type="match status" value="3"/>
</dbReference>
<gene>
    <name evidence="9" type="primary">LOC105368381</name>
</gene>
<dbReference type="PROSITE" id="PS00028">
    <property type="entry name" value="ZINC_FINGER_C2H2_1"/>
    <property type="match status" value="3"/>
</dbReference>
<evidence type="ECO:0000313" key="8">
    <source>
        <dbReference type="Proteomes" id="UP000695007"/>
    </source>
</evidence>
<evidence type="ECO:0000256" key="2">
    <source>
        <dbReference type="ARBA" id="ARBA00022737"/>
    </source>
</evidence>
<keyword evidence="2" id="KW-0677">Repeat</keyword>
<dbReference type="GO" id="GO:0000981">
    <property type="term" value="F:DNA-binding transcription factor activity, RNA polymerase II-specific"/>
    <property type="evidence" value="ECO:0007669"/>
    <property type="project" value="TreeGrafter"/>
</dbReference>
<feature type="compositionally biased region" description="Polar residues" evidence="6">
    <location>
        <begin position="13"/>
        <end position="29"/>
    </location>
</feature>
<accession>A0AAJ7E2R4</accession>
<evidence type="ECO:0000256" key="1">
    <source>
        <dbReference type="ARBA" id="ARBA00022723"/>
    </source>
</evidence>
<keyword evidence="1" id="KW-0479">Metal-binding</keyword>
<dbReference type="GeneID" id="105368381"/>
<keyword evidence="4" id="KW-0862">Zinc</keyword>
<evidence type="ECO:0000313" key="9">
    <source>
        <dbReference type="RefSeq" id="XP_011505691.1"/>
    </source>
</evidence>
<dbReference type="PANTHER" id="PTHR23235">
    <property type="entry name" value="KRUEPPEL-LIKE TRANSCRIPTION FACTOR"/>
    <property type="match status" value="1"/>
</dbReference>
<dbReference type="RefSeq" id="XP_011505691.1">
    <property type="nucleotide sequence ID" value="XM_011507389.1"/>
</dbReference>
<sequence length="289" mass="32287">MKVEHEEEDDTASVISSSCSTRNYSSENDSVSRRSCSVSSEEMGNGSLNMLSNFVLGSHDKNQANERRNSKSAISRGEECYTNATSLAEWNNVKASSLYYPTSSIYECSGYQSHWPLQSMYINGTGGFSTDYAWLPANYQSVQDAVNRLSHQDAVAKQIKKLRPKKFRCHYCNVAFSNNGQLKGHLRIHTGERPFKCDAEGCGKSFTRNEELTRHKRIHTGLRPYSCLICRKGFGRKDHLKKHTKTHDNRNVYQLAAAAAAAASTPFAGFHFAHHPSISIGGIPYAYPL</sequence>
<dbReference type="AlphaFoldDB" id="A0AAJ7E2R4"/>
<evidence type="ECO:0000256" key="3">
    <source>
        <dbReference type="ARBA" id="ARBA00022771"/>
    </source>
</evidence>
<evidence type="ECO:0000256" key="5">
    <source>
        <dbReference type="PROSITE-ProRule" id="PRU00042"/>
    </source>
</evidence>
<protein>
    <submittedName>
        <fullName evidence="9">Zinc finger protein 286A-like</fullName>
    </submittedName>
</protein>
<keyword evidence="3 5" id="KW-0863">Zinc-finger</keyword>
<dbReference type="FunFam" id="3.30.160.60:FF:000624">
    <property type="entry name" value="zinc finger protein 697"/>
    <property type="match status" value="1"/>
</dbReference>
<dbReference type="SMART" id="SM00355">
    <property type="entry name" value="ZnF_C2H2"/>
    <property type="match status" value="3"/>
</dbReference>